<dbReference type="AlphaFoldDB" id="A0A9D9DE62"/>
<accession>A0A9D9DE62</accession>
<evidence type="ECO:0000313" key="1">
    <source>
        <dbReference type="EMBL" id="MBO8415771.1"/>
    </source>
</evidence>
<gene>
    <name evidence="1" type="ORF">IAB19_05270</name>
</gene>
<dbReference type="Proteomes" id="UP000823631">
    <property type="component" value="Unassembled WGS sequence"/>
</dbReference>
<dbReference type="Pfam" id="PF01081">
    <property type="entry name" value="Aldolase"/>
    <property type="match status" value="1"/>
</dbReference>
<dbReference type="InterPro" id="IPR013785">
    <property type="entry name" value="Aldolase_TIM"/>
</dbReference>
<dbReference type="Gene3D" id="3.20.20.70">
    <property type="entry name" value="Aldolase class I"/>
    <property type="match status" value="1"/>
</dbReference>
<evidence type="ECO:0000313" key="2">
    <source>
        <dbReference type="Proteomes" id="UP000823631"/>
    </source>
</evidence>
<dbReference type="InterPro" id="IPR000887">
    <property type="entry name" value="Aldlse_KDPG_KHG"/>
</dbReference>
<reference evidence="1" key="1">
    <citation type="submission" date="2020-10" db="EMBL/GenBank/DDBJ databases">
        <authorList>
            <person name="Gilroy R."/>
        </authorList>
    </citation>
    <scope>NUCLEOTIDE SEQUENCE</scope>
    <source>
        <strain evidence="1">17213</strain>
    </source>
</reference>
<sequence>MNFADALRSPRKICLISNQTSMEKALSAAADKAGLSDVLLCVCYEQSELHPLKELEPRFKALRAAAPDTLIGIANVCTMVQLQGARSLGADFLMTGFTDPALIKEAARLNLPLAASVGTLSEMAAASELGADAAALTFADHLSAAQLAAMHRVFPNLPLIAVFAADPQDKAGACLASEISCALSGNF</sequence>
<proteinExistence type="predicted"/>
<protein>
    <submittedName>
        <fullName evidence="1">Uncharacterized protein</fullName>
    </submittedName>
</protein>
<dbReference type="EMBL" id="JADINH010000111">
    <property type="protein sequence ID" value="MBO8415771.1"/>
    <property type="molecule type" value="Genomic_DNA"/>
</dbReference>
<dbReference type="SUPFAM" id="SSF51569">
    <property type="entry name" value="Aldolase"/>
    <property type="match status" value="1"/>
</dbReference>
<dbReference type="GO" id="GO:0016829">
    <property type="term" value="F:lyase activity"/>
    <property type="evidence" value="ECO:0007669"/>
    <property type="project" value="InterPro"/>
</dbReference>
<reference evidence="1" key="2">
    <citation type="journal article" date="2021" name="PeerJ">
        <title>Extensive microbial diversity within the chicken gut microbiome revealed by metagenomics and culture.</title>
        <authorList>
            <person name="Gilroy R."/>
            <person name="Ravi A."/>
            <person name="Getino M."/>
            <person name="Pursley I."/>
            <person name="Horton D.L."/>
            <person name="Alikhan N.F."/>
            <person name="Baker D."/>
            <person name="Gharbi K."/>
            <person name="Hall N."/>
            <person name="Watson M."/>
            <person name="Adriaenssens E.M."/>
            <person name="Foster-Nyarko E."/>
            <person name="Jarju S."/>
            <person name="Secka A."/>
            <person name="Antonio M."/>
            <person name="Oren A."/>
            <person name="Chaudhuri R.R."/>
            <person name="La Ragione R."/>
            <person name="Hildebrand F."/>
            <person name="Pallen M.J."/>
        </authorList>
    </citation>
    <scope>NUCLEOTIDE SEQUENCE</scope>
    <source>
        <strain evidence="1">17213</strain>
    </source>
</reference>
<organism evidence="1 2">
    <name type="scientific">Candidatus Avisuccinivibrio stercorigallinarum</name>
    <dbReference type="NCBI Taxonomy" id="2840704"/>
    <lineage>
        <taxon>Bacteria</taxon>
        <taxon>Pseudomonadati</taxon>
        <taxon>Pseudomonadota</taxon>
        <taxon>Gammaproteobacteria</taxon>
        <taxon>Aeromonadales</taxon>
        <taxon>Succinivibrionaceae</taxon>
        <taxon>Succinivibrionaceae incertae sedis</taxon>
        <taxon>Candidatus Avisuccinivibrio</taxon>
    </lineage>
</organism>
<comment type="caution">
    <text evidence="1">The sequence shown here is derived from an EMBL/GenBank/DDBJ whole genome shotgun (WGS) entry which is preliminary data.</text>
</comment>
<name>A0A9D9DE62_9GAMM</name>